<dbReference type="InterPro" id="IPR006143">
    <property type="entry name" value="RND_pump_MFP"/>
</dbReference>
<dbReference type="Pfam" id="PF25917">
    <property type="entry name" value="BSH_RND"/>
    <property type="match status" value="1"/>
</dbReference>
<dbReference type="Gene3D" id="1.10.287.470">
    <property type="entry name" value="Helix hairpin bin"/>
    <property type="match status" value="1"/>
</dbReference>
<evidence type="ECO:0000313" key="4">
    <source>
        <dbReference type="EMBL" id="ACF43591.1"/>
    </source>
</evidence>
<dbReference type="PANTHER" id="PTHR30469">
    <property type="entry name" value="MULTIDRUG RESISTANCE PROTEIN MDTA"/>
    <property type="match status" value="1"/>
</dbReference>
<reference evidence="4 5" key="1">
    <citation type="submission" date="2008-06" db="EMBL/GenBank/DDBJ databases">
        <title>Complete sequence of Pelodictyon phaeoclathratiforme BU-1.</title>
        <authorList>
            <consortium name="US DOE Joint Genome Institute"/>
            <person name="Lucas S."/>
            <person name="Copeland A."/>
            <person name="Lapidus A."/>
            <person name="Glavina del Rio T."/>
            <person name="Dalin E."/>
            <person name="Tice H."/>
            <person name="Bruce D."/>
            <person name="Goodwin L."/>
            <person name="Pitluck S."/>
            <person name="Schmutz J."/>
            <person name="Larimer F."/>
            <person name="Land M."/>
            <person name="Hauser L."/>
            <person name="Kyrpides N."/>
            <person name="Mikhailova N."/>
            <person name="Liu Z."/>
            <person name="Li T."/>
            <person name="Zhao F."/>
            <person name="Overmann J."/>
            <person name="Bryant D.A."/>
            <person name="Richardson P."/>
        </authorList>
    </citation>
    <scope>NUCLEOTIDE SEQUENCE [LARGE SCALE GENOMIC DNA]</scope>
    <source>
        <strain evidence="5">DSM 5477 / BU-1</strain>
    </source>
</reference>
<evidence type="ECO:0000256" key="2">
    <source>
        <dbReference type="SAM" id="Coils"/>
    </source>
</evidence>
<dbReference type="eggNOG" id="COG0845">
    <property type="taxonomic scope" value="Bacteria"/>
</dbReference>
<dbReference type="RefSeq" id="WP_012508082.1">
    <property type="nucleotide sequence ID" value="NC_011060.1"/>
</dbReference>
<dbReference type="SUPFAM" id="SSF111369">
    <property type="entry name" value="HlyD-like secretion proteins"/>
    <property type="match status" value="1"/>
</dbReference>
<dbReference type="Gene3D" id="2.40.420.20">
    <property type="match status" value="1"/>
</dbReference>
<dbReference type="AlphaFoldDB" id="B4SHC4"/>
<dbReference type="GO" id="GO:0015562">
    <property type="term" value="F:efflux transmembrane transporter activity"/>
    <property type="evidence" value="ECO:0007669"/>
    <property type="project" value="TreeGrafter"/>
</dbReference>
<feature type="coiled-coil region" evidence="2">
    <location>
        <begin position="170"/>
        <end position="197"/>
    </location>
</feature>
<protein>
    <submittedName>
        <fullName evidence="4">Efflux transporter, RND family, MFP subunit</fullName>
    </submittedName>
</protein>
<sequence precursor="true">MKIKTINKKMVGLLAVLAPLLLLFVYVALRSGPLAPVPVTVITVETKQIRPVLFGIGTLEARYAYRIGSVAAGRIKLINVEVGDVVRAGQVIGEIDPVDLDERLSAQLSLIKRAEAQIKSAEAQLRDADTRKEFASGQEKRYGLLLSARAVSAESAEAKHQEAEIARASVSGAEAGVHAARQELASLKAEYQGLVKQRHNLLLIAPVDGLVTARDAEPGNTVLSGQTIIEMINPRSLWIDVRFDQLQSAGLKAALPARITLRSQPGHIFSGFVERVEPLADRITEELLAKVLFTVLPDPLPPVGELCEVTVLLPPLPELPVVPNASVHRVDGRLGVWVVEGSRLHFAEVRTGMADRDGNLQILGGLKAGARVVVYSKSVLHAGSRISILDRKRKDGTL</sequence>
<dbReference type="STRING" id="324925.Ppha_1326"/>
<name>B4SHC4_PELPB</name>
<dbReference type="HOGENOM" id="CLU_018816_14_4_10"/>
<accession>B4SHC4</accession>
<feature type="coiled-coil region" evidence="2">
    <location>
        <begin position="104"/>
        <end position="138"/>
    </location>
</feature>
<gene>
    <name evidence="4" type="ordered locus">Ppha_1326</name>
</gene>
<dbReference type="GO" id="GO:1990281">
    <property type="term" value="C:efflux pump complex"/>
    <property type="evidence" value="ECO:0007669"/>
    <property type="project" value="TreeGrafter"/>
</dbReference>
<dbReference type="InterPro" id="IPR058625">
    <property type="entry name" value="MdtA-like_BSH"/>
</dbReference>
<keyword evidence="2" id="KW-0175">Coiled coil</keyword>
<comment type="similarity">
    <text evidence="1">Belongs to the membrane fusion protein (MFP) (TC 8.A.1) family.</text>
</comment>
<feature type="domain" description="Multidrug resistance protein MdtA-like barrel-sandwich hybrid" evidence="3">
    <location>
        <begin position="67"/>
        <end position="227"/>
    </location>
</feature>
<dbReference type="NCBIfam" id="TIGR01730">
    <property type="entry name" value="RND_mfp"/>
    <property type="match status" value="1"/>
</dbReference>
<dbReference type="OrthoDB" id="9810430at2"/>
<evidence type="ECO:0000313" key="5">
    <source>
        <dbReference type="Proteomes" id="UP000002724"/>
    </source>
</evidence>
<dbReference type="Proteomes" id="UP000002724">
    <property type="component" value="Chromosome"/>
</dbReference>
<dbReference type="EMBL" id="CP001110">
    <property type="protein sequence ID" value="ACF43591.1"/>
    <property type="molecule type" value="Genomic_DNA"/>
</dbReference>
<keyword evidence="5" id="KW-1185">Reference proteome</keyword>
<evidence type="ECO:0000256" key="1">
    <source>
        <dbReference type="ARBA" id="ARBA00009477"/>
    </source>
</evidence>
<dbReference type="Gene3D" id="2.40.50.100">
    <property type="match status" value="1"/>
</dbReference>
<dbReference type="PANTHER" id="PTHR30469:SF15">
    <property type="entry name" value="HLYD FAMILY OF SECRETION PROTEINS"/>
    <property type="match status" value="1"/>
</dbReference>
<evidence type="ECO:0000259" key="3">
    <source>
        <dbReference type="Pfam" id="PF25917"/>
    </source>
</evidence>
<proteinExistence type="inferred from homology"/>
<dbReference type="KEGG" id="pph:Ppha_1326"/>
<organism evidence="4 5">
    <name type="scientific">Pelodictyon phaeoclathratiforme (strain DSM 5477 / BU-1)</name>
    <dbReference type="NCBI Taxonomy" id="324925"/>
    <lineage>
        <taxon>Bacteria</taxon>
        <taxon>Pseudomonadati</taxon>
        <taxon>Chlorobiota</taxon>
        <taxon>Chlorobiia</taxon>
        <taxon>Chlorobiales</taxon>
        <taxon>Chlorobiaceae</taxon>
        <taxon>Chlorobium/Pelodictyon group</taxon>
        <taxon>Pelodictyon</taxon>
    </lineage>
</organism>
<dbReference type="Gene3D" id="2.40.30.170">
    <property type="match status" value="1"/>
</dbReference>